<name>A0A8G0PD88_9HYPO</name>
<proteinExistence type="inferred from homology"/>
<evidence type="ECO:0000256" key="3">
    <source>
        <dbReference type="ARBA" id="ARBA00022448"/>
    </source>
</evidence>
<evidence type="ECO:0000256" key="6">
    <source>
        <dbReference type="ARBA" id="ARBA00023136"/>
    </source>
</evidence>
<evidence type="ECO:0000256" key="4">
    <source>
        <dbReference type="ARBA" id="ARBA00022692"/>
    </source>
</evidence>
<keyword evidence="5 7" id="KW-1133">Transmembrane helix</keyword>
<keyword evidence="10" id="KW-1185">Reference proteome</keyword>
<evidence type="ECO:0000256" key="2">
    <source>
        <dbReference type="ARBA" id="ARBA00010992"/>
    </source>
</evidence>
<dbReference type="InterPro" id="IPR050360">
    <property type="entry name" value="MFS_Sugar_Transporters"/>
</dbReference>
<comment type="similarity">
    <text evidence="2">Belongs to the major facilitator superfamily. Sugar transporter (TC 2.A.1.1) family.</text>
</comment>
<protein>
    <submittedName>
        <fullName evidence="9">MFS domain-containing protein</fullName>
    </submittedName>
</protein>
<feature type="transmembrane region" description="Helical" evidence="7">
    <location>
        <begin position="380"/>
        <end position="399"/>
    </location>
</feature>
<keyword evidence="3" id="KW-0813">Transport</keyword>
<dbReference type="InterPro" id="IPR020846">
    <property type="entry name" value="MFS_dom"/>
</dbReference>
<evidence type="ECO:0000256" key="7">
    <source>
        <dbReference type="SAM" id="Phobius"/>
    </source>
</evidence>
<comment type="subcellular location">
    <subcellularLocation>
        <location evidence="1">Membrane</location>
        <topology evidence="1">Multi-pass membrane protein</topology>
    </subcellularLocation>
</comment>
<feature type="transmembrane region" description="Helical" evidence="7">
    <location>
        <begin position="293"/>
        <end position="313"/>
    </location>
</feature>
<dbReference type="GO" id="GO:0005351">
    <property type="term" value="F:carbohydrate:proton symporter activity"/>
    <property type="evidence" value="ECO:0007669"/>
    <property type="project" value="TreeGrafter"/>
</dbReference>
<dbReference type="AlphaFoldDB" id="A0A8G0PD88"/>
<dbReference type="InterPro" id="IPR005828">
    <property type="entry name" value="MFS_sugar_transport-like"/>
</dbReference>
<dbReference type="GO" id="GO:0004601">
    <property type="term" value="F:peroxidase activity"/>
    <property type="evidence" value="ECO:0007669"/>
    <property type="project" value="InterPro"/>
</dbReference>
<feature type="transmembrane region" description="Helical" evidence="7">
    <location>
        <begin position="177"/>
        <end position="202"/>
    </location>
</feature>
<dbReference type="InterPro" id="IPR019794">
    <property type="entry name" value="Peroxidases_AS"/>
</dbReference>
<feature type="transmembrane region" description="Helical" evidence="7">
    <location>
        <begin position="450"/>
        <end position="467"/>
    </location>
</feature>
<dbReference type="Gene3D" id="1.20.1250.20">
    <property type="entry name" value="MFS general substrate transporter like domains"/>
    <property type="match status" value="1"/>
</dbReference>
<dbReference type="PRINTS" id="PR00171">
    <property type="entry name" value="SUGRTRNSPORT"/>
</dbReference>
<dbReference type="SUPFAM" id="SSF103473">
    <property type="entry name" value="MFS general substrate transporter"/>
    <property type="match status" value="1"/>
</dbReference>
<evidence type="ECO:0000256" key="1">
    <source>
        <dbReference type="ARBA" id="ARBA00004141"/>
    </source>
</evidence>
<evidence type="ECO:0000259" key="8">
    <source>
        <dbReference type="PROSITE" id="PS50850"/>
    </source>
</evidence>
<dbReference type="InterPro" id="IPR003663">
    <property type="entry name" value="Sugar/inositol_transpt"/>
</dbReference>
<keyword evidence="4 7" id="KW-0812">Transmembrane</keyword>
<feature type="transmembrane region" description="Helical" evidence="7">
    <location>
        <begin position="420"/>
        <end position="438"/>
    </location>
</feature>
<feature type="transmembrane region" description="Helical" evidence="7">
    <location>
        <begin position="49"/>
        <end position="69"/>
    </location>
</feature>
<dbReference type="EMBL" id="CP075865">
    <property type="protein sequence ID" value="QYS96272.1"/>
    <property type="molecule type" value="Genomic_DNA"/>
</dbReference>
<dbReference type="PROSITE" id="PS00436">
    <property type="entry name" value="PEROXIDASE_2"/>
    <property type="match status" value="1"/>
</dbReference>
<evidence type="ECO:0000313" key="10">
    <source>
        <dbReference type="Proteomes" id="UP000826661"/>
    </source>
</evidence>
<dbReference type="InterPro" id="IPR036259">
    <property type="entry name" value="MFS_trans_sf"/>
</dbReference>
<feature type="transmembrane region" description="Helical" evidence="7">
    <location>
        <begin position="7"/>
        <end position="29"/>
    </location>
</feature>
<keyword evidence="6 7" id="KW-0472">Membrane</keyword>
<dbReference type="PROSITE" id="PS50850">
    <property type="entry name" value="MFS"/>
    <property type="match status" value="1"/>
</dbReference>
<feature type="transmembrane region" description="Helical" evidence="7">
    <location>
        <begin position="138"/>
        <end position="157"/>
    </location>
</feature>
<gene>
    <name evidence="9" type="ORF">H0G86_003529</name>
</gene>
<dbReference type="Pfam" id="PF00083">
    <property type="entry name" value="Sugar_tr"/>
    <property type="match status" value="1"/>
</dbReference>
<dbReference type="PANTHER" id="PTHR48022:SF35">
    <property type="entry name" value="MAJOR FACILITATOR SUPERFAMILY (MFS) PROFILE DOMAIN-CONTAINING PROTEIN"/>
    <property type="match status" value="1"/>
</dbReference>
<feature type="domain" description="Major facilitator superfamily (MFS) profile" evidence="8">
    <location>
        <begin position="10"/>
        <end position="473"/>
    </location>
</feature>
<dbReference type="PANTHER" id="PTHR48022">
    <property type="entry name" value="PLASTIDIC GLUCOSE TRANSPORTER 4"/>
    <property type="match status" value="1"/>
</dbReference>
<dbReference type="Proteomes" id="UP000826661">
    <property type="component" value="Chromosome II"/>
</dbReference>
<sequence>MKESTNVTNILFMTAFSGLLIGFNLASMTGILDVMKFSSDPTVPFQREMLASMIPFGSIMGALVTWLIVDQFGAPKTLGLATLVWAIGGGLMANSRGLSLLVLGRGIAGVGGRMLSAIVPAYMVEIAPKESRGSYMSLLYLFISLGILLINGIQFMATRLLGDKFSGSDPLNDPRPVVYALRISYLLQAIPGLAFLLFTMFLPNSPYHLAYKGRWREAHELMAALENRRTTDSKLLAHFEQMRQEIQARRRNGPPQLRMLFHPSERYKLILGMFTQLWNQLCGIHVFLYHTTWAIGSAGVAWFHLAVFFIYLFNILSTAMSGSTLPDGAGRRWTLMGGSIVITSCLVTMGVVQDVFTKLNLGDLEGTYFDDIPYVIQNPGASNAVMVLASLFIVTYAATWGPTSWTYSTEILPPYLRSRGVALCTVSYWVGNLIMTLAVPRMLMRFDAKIYYLFALFNFFAFWHVAAEVRETQGGPLEEMDDLFNSGRFAWEKQPRGVKFDFLVSRFENHPAVVGNTAAAAGPEQDDIELESMDGNTITNGAAV</sequence>
<accession>A0A8G0PD88</accession>
<organism evidence="9 10">
    <name type="scientific">Trichoderma simmonsii</name>
    <dbReference type="NCBI Taxonomy" id="1491479"/>
    <lineage>
        <taxon>Eukaryota</taxon>
        <taxon>Fungi</taxon>
        <taxon>Dikarya</taxon>
        <taxon>Ascomycota</taxon>
        <taxon>Pezizomycotina</taxon>
        <taxon>Sordariomycetes</taxon>
        <taxon>Hypocreomycetidae</taxon>
        <taxon>Hypocreales</taxon>
        <taxon>Hypocreaceae</taxon>
        <taxon>Trichoderma</taxon>
    </lineage>
</organism>
<feature type="transmembrane region" description="Helical" evidence="7">
    <location>
        <begin position="333"/>
        <end position="352"/>
    </location>
</feature>
<reference evidence="9 10" key="1">
    <citation type="journal article" date="2021" name="BMC Genomics">
        <title>Telomere-to-telomere genome assembly of asparaginase-producing Trichoderma simmonsii.</title>
        <authorList>
            <person name="Chung D."/>
            <person name="Kwon Y.M."/>
            <person name="Yang Y."/>
        </authorList>
    </citation>
    <scope>NUCLEOTIDE SEQUENCE [LARGE SCALE GENOMIC DNA]</scope>
    <source>
        <strain evidence="9 10">GH-Sj1</strain>
    </source>
</reference>
<evidence type="ECO:0000313" key="9">
    <source>
        <dbReference type="EMBL" id="QYS96272.1"/>
    </source>
</evidence>
<dbReference type="GO" id="GO:0016020">
    <property type="term" value="C:membrane"/>
    <property type="evidence" value="ECO:0007669"/>
    <property type="project" value="UniProtKB-SubCell"/>
</dbReference>
<evidence type="ECO:0000256" key="5">
    <source>
        <dbReference type="ARBA" id="ARBA00022989"/>
    </source>
</evidence>